<dbReference type="SMART" id="SM00507">
    <property type="entry name" value="HNHc"/>
    <property type="match status" value="1"/>
</dbReference>
<dbReference type="GO" id="GO:0004519">
    <property type="term" value="F:endonuclease activity"/>
    <property type="evidence" value="ECO:0007669"/>
    <property type="project" value="UniProtKB-KW"/>
</dbReference>
<keyword evidence="5" id="KW-1185">Reference proteome</keyword>
<evidence type="ECO:0000313" key="3">
    <source>
        <dbReference type="EMBL" id="SHJ98032.1"/>
    </source>
</evidence>
<dbReference type="CDD" id="cd00085">
    <property type="entry name" value="HNHc"/>
    <property type="match status" value="1"/>
</dbReference>
<dbReference type="REBASE" id="692965">
    <property type="entry name" value="HpaD253I"/>
</dbReference>
<name>E7QUJ5_HALPU</name>
<protein>
    <submittedName>
        <fullName evidence="2 3">HNH endonuclease</fullName>
    </submittedName>
</protein>
<dbReference type="eggNOG" id="arCOG12140">
    <property type="taxonomic scope" value="Archaea"/>
</dbReference>
<gene>
    <name evidence="3" type="ORF">SAMN05444342_0151</name>
    <name evidence="2" type="ORF">ZOD2009_12397</name>
</gene>
<keyword evidence="2" id="KW-0540">Nuclease</keyword>
<keyword evidence="2" id="KW-0378">Hydrolase</keyword>
<dbReference type="STRING" id="797209.GCA_000376445_00787"/>
<reference evidence="5" key="2">
    <citation type="submission" date="2016-11" db="EMBL/GenBank/DDBJ databases">
        <authorList>
            <person name="Varghese N."/>
            <person name="Submissions S."/>
        </authorList>
    </citation>
    <scope>NUCLEOTIDE SEQUENCE [LARGE SCALE GENOMIC DNA]</scope>
    <source>
        <strain evidence="5">DX253</strain>
    </source>
</reference>
<reference evidence="3" key="3">
    <citation type="submission" date="2016-11" db="EMBL/GenBank/DDBJ databases">
        <authorList>
            <person name="Jaros S."/>
            <person name="Januszkiewicz K."/>
            <person name="Wedrychowicz H."/>
        </authorList>
    </citation>
    <scope>NUCLEOTIDE SEQUENCE [LARGE SCALE GENOMIC DNA]</scope>
    <source>
        <strain evidence="3">DX253</strain>
    </source>
</reference>
<dbReference type="InterPro" id="IPR041368">
    <property type="entry name" value="DRP_C"/>
</dbReference>
<sequence>MVTWRNAVRVELARHRTHTGSSVFTLDEVYANSIDHLRTRFPGNDHPEAKVRQILQQLRDRDEIEFVDDTGRYQIASLDLADIDAAEFDRIADARPDAPAELPEGTDDPERVRRTVETVTRNRKVVERLKERYDYECQLCGTRRRRSRTEGYAEAHHIEPLGGPHFGPDMPENLLVVCPNHHRDLDYGLLRIDPKTHELDHAYDGSVGDTLTVRKGHAVGSEFLRYHNERIADF</sequence>
<evidence type="ECO:0000313" key="2">
    <source>
        <dbReference type="EMBL" id="EFW91652.1"/>
    </source>
</evidence>
<evidence type="ECO:0000313" key="5">
    <source>
        <dbReference type="Proteomes" id="UP000184203"/>
    </source>
</evidence>
<evidence type="ECO:0000259" key="1">
    <source>
        <dbReference type="SMART" id="SM00507"/>
    </source>
</evidence>
<reference evidence="2 4" key="1">
    <citation type="journal article" date="2014" name="ISME J.">
        <title>Trehalose/2-sulfotrehalose biosynthesis and glycine-betaine uptake are widely spread mechanisms for osmoadaptation in the Halobacteriales.</title>
        <authorList>
            <person name="Youssef N.H."/>
            <person name="Savage-Ashlock K.N."/>
            <person name="McCully A.L."/>
            <person name="Luedtke B."/>
            <person name="Shaw E.I."/>
            <person name="Hoff W.D."/>
            <person name="Elshahed M.S."/>
        </authorList>
    </citation>
    <scope>NUCLEOTIDE SEQUENCE [LARGE SCALE GENOMIC DNA]</scope>
    <source>
        <strain evidence="2 4">DX253</strain>
    </source>
</reference>
<dbReference type="InterPro" id="IPR036388">
    <property type="entry name" value="WH-like_DNA-bd_sf"/>
</dbReference>
<keyword evidence="2" id="KW-0255">Endonuclease</keyword>
<dbReference type="Proteomes" id="UP000184203">
    <property type="component" value="Unassembled WGS sequence"/>
</dbReference>
<dbReference type="AlphaFoldDB" id="E7QUJ5"/>
<feature type="domain" description="HNH nuclease" evidence="1">
    <location>
        <begin position="125"/>
        <end position="183"/>
    </location>
</feature>
<dbReference type="eggNOG" id="arCOG09398">
    <property type="taxonomic scope" value="Archaea"/>
</dbReference>
<dbReference type="Gene3D" id="1.10.10.10">
    <property type="entry name" value="Winged helix-like DNA-binding domain superfamily/Winged helix DNA-binding domain"/>
    <property type="match status" value="1"/>
</dbReference>
<dbReference type="PATRIC" id="fig|797209.4.peg.2436"/>
<dbReference type="Pfam" id="PF13391">
    <property type="entry name" value="HNH_2"/>
    <property type="match status" value="1"/>
</dbReference>
<dbReference type="RefSeq" id="WP_007980235.1">
    <property type="nucleotide sequence ID" value="NZ_AEMG01000012.1"/>
</dbReference>
<dbReference type="Gene3D" id="1.10.30.50">
    <property type="match status" value="1"/>
</dbReference>
<dbReference type="EMBL" id="FRAN01000001">
    <property type="protein sequence ID" value="SHJ98032.1"/>
    <property type="molecule type" value="Genomic_DNA"/>
</dbReference>
<dbReference type="Pfam" id="PF17726">
    <property type="entry name" value="DpnI_C"/>
    <property type="match status" value="1"/>
</dbReference>
<dbReference type="EMBL" id="AEMG01000012">
    <property type="protein sequence ID" value="EFW91652.1"/>
    <property type="molecule type" value="Genomic_DNA"/>
</dbReference>
<organism evidence="2 4">
    <name type="scientific">Haladaptatus paucihalophilus DX253</name>
    <dbReference type="NCBI Taxonomy" id="797209"/>
    <lineage>
        <taxon>Archaea</taxon>
        <taxon>Methanobacteriati</taxon>
        <taxon>Methanobacteriota</taxon>
        <taxon>Stenosarchaea group</taxon>
        <taxon>Halobacteria</taxon>
        <taxon>Halobacteriales</taxon>
        <taxon>Haladaptataceae</taxon>
        <taxon>Haladaptatus</taxon>
    </lineage>
</organism>
<dbReference type="OrthoDB" id="192298at2157"/>
<evidence type="ECO:0000313" key="4">
    <source>
        <dbReference type="Proteomes" id="UP000003751"/>
    </source>
</evidence>
<dbReference type="Proteomes" id="UP000003751">
    <property type="component" value="Unassembled WGS sequence"/>
</dbReference>
<proteinExistence type="predicted"/>
<dbReference type="InterPro" id="IPR003615">
    <property type="entry name" value="HNH_nuc"/>
</dbReference>
<accession>E7QUJ5</accession>